<dbReference type="EMBL" id="CAJNOR010001692">
    <property type="protein sequence ID" value="CAF1184735.1"/>
    <property type="molecule type" value="Genomic_DNA"/>
</dbReference>
<dbReference type="SUPFAM" id="SSF81301">
    <property type="entry name" value="Nucleotidyltransferase"/>
    <property type="match status" value="1"/>
</dbReference>
<dbReference type="InterPro" id="IPR035979">
    <property type="entry name" value="RBD_domain_sf"/>
</dbReference>
<dbReference type="SUPFAM" id="SSF81631">
    <property type="entry name" value="PAP/OAS1 substrate-binding domain"/>
    <property type="match status" value="1"/>
</dbReference>
<dbReference type="Gene3D" id="3.30.70.330">
    <property type="match status" value="1"/>
</dbReference>
<feature type="domain" description="RL" evidence="1">
    <location>
        <begin position="57"/>
        <end position="126"/>
    </location>
</feature>
<dbReference type="EMBL" id="CAJNOJ010000063">
    <property type="protein sequence ID" value="CAF1004396.1"/>
    <property type="molecule type" value="Genomic_DNA"/>
</dbReference>
<dbReference type="InterPro" id="IPR054708">
    <property type="entry name" value="MTPAP-like_central"/>
</dbReference>
<keyword evidence="5" id="KW-1185">Reference proteome</keyword>
<sequence length="579" mass="66725">MLPLISFYQSSSFSLRFLSTQSYYTSIIQRYSSSIRPPRPPFSPSAKKKLDNVTQTFDSMIDFRREQARRTVLIHLGRSHSESELYKLCSRVGQISNMTLYSANKKECALLEFSNEQSVNKLLNITSHFTNENRLPCASRNLYFASQLTGSRLKHHSFGREVQQPDDSVLDTALADIRNVSDQIRHFWQKTKLTELDTRLRFFVASLVEEAFGGIFVDTVCLPFGSSITTFGKSRCDLDMLLTFEDFREKNQIKSDGKIQQLRFLTKRSYLNDRFQAQAYLKILADTLKHFMAECTSVQIILPARVPIVRFQHRLSDLQCDVSMSEFKSSYYMSKLLWSLSTIDNRVSPLVFAIRRWAREASITQSTPGPWFSNFQMTLLVLFYLQSIEILPKLNYVNEQSNVSIPQDSNPLNNDLRDDLILINELNNIHQVQMKKVNNSSLAVLLKEFFIFYEKFDFESSLITLIDRKDSAKSSLFQAGKDKEWPIYIENPLVPSMNASKNLVESEGERFRQTCAKASQILSDPSKNLLSLFEECRQTLPDDLIARAYPAPISIMPDLKTDIDYEEFSDTPQQEISQS</sequence>
<dbReference type="PANTHER" id="PTHR12271:SF133">
    <property type="entry name" value="POLY(A) RNA POLYMERASE, MITOCHONDRIAL"/>
    <property type="match status" value="1"/>
</dbReference>
<comment type="caution">
    <text evidence="3">The sequence shown here is derived from an EMBL/GenBank/DDBJ whole genome shotgun (WGS) entry which is preliminary data.</text>
</comment>
<name>A0A814H1E1_ADIRI</name>
<dbReference type="Gene3D" id="3.30.460.10">
    <property type="entry name" value="Beta Polymerase, domain 2"/>
    <property type="match status" value="1"/>
</dbReference>
<accession>A0A814H1E1</accession>
<evidence type="ECO:0000259" key="1">
    <source>
        <dbReference type="Pfam" id="PF17797"/>
    </source>
</evidence>
<dbReference type="Proteomes" id="UP000663828">
    <property type="component" value="Unassembled WGS sequence"/>
</dbReference>
<evidence type="ECO:0000313" key="3">
    <source>
        <dbReference type="EMBL" id="CAF1004396.1"/>
    </source>
</evidence>
<protein>
    <submittedName>
        <fullName evidence="3">Uncharacterized protein</fullName>
    </submittedName>
</protein>
<dbReference type="Proteomes" id="UP000663852">
    <property type="component" value="Unassembled WGS sequence"/>
</dbReference>
<dbReference type="Pfam" id="PF22600">
    <property type="entry name" value="MTPAP-like_central"/>
    <property type="match status" value="1"/>
</dbReference>
<dbReference type="InterPro" id="IPR041252">
    <property type="entry name" value="RL"/>
</dbReference>
<organism evidence="3 6">
    <name type="scientific">Adineta ricciae</name>
    <name type="common">Rotifer</name>
    <dbReference type="NCBI Taxonomy" id="249248"/>
    <lineage>
        <taxon>Eukaryota</taxon>
        <taxon>Metazoa</taxon>
        <taxon>Spiralia</taxon>
        <taxon>Gnathifera</taxon>
        <taxon>Rotifera</taxon>
        <taxon>Eurotatoria</taxon>
        <taxon>Bdelloidea</taxon>
        <taxon>Adinetida</taxon>
        <taxon>Adinetidae</taxon>
        <taxon>Adineta</taxon>
    </lineage>
</organism>
<dbReference type="CDD" id="cd05402">
    <property type="entry name" value="NT_PAP_TUTase"/>
    <property type="match status" value="1"/>
</dbReference>
<dbReference type="InterPro" id="IPR012677">
    <property type="entry name" value="Nucleotide-bd_a/b_plait_sf"/>
</dbReference>
<proteinExistence type="predicted"/>
<dbReference type="OrthoDB" id="434989at2759"/>
<dbReference type="Gene3D" id="1.10.1410.10">
    <property type="match status" value="1"/>
</dbReference>
<dbReference type="SUPFAM" id="SSF54928">
    <property type="entry name" value="RNA-binding domain, RBD"/>
    <property type="match status" value="1"/>
</dbReference>
<feature type="domain" description="Poly(A) RNA polymerase mitochondrial-like central palm" evidence="2">
    <location>
        <begin position="181"/>
        <end position="337"/>
    </location>
</feature>
<dbReference type="GO" id="GO:1990817">
    <property type="term" value="F:poly(A) RNA polymerase activity"/>
    <property type="evidence" value="ECO:0007669"/>
    <property type="project" value="TreeGrafter"/>
</dbReference>
<dbReference type="AlphaFoldDB" id="A0A814H1E1"/>
<evidence type="ECO:0000313" key="6">
    <source>
        <dbReference type="Proteomes" id="UP000663852"/>
    </source>
</evidence>
<gene>
    <name evidence="3" type="ORF">EDS130_LOCUS15050</name>
    <name evidence="4" type="ORF">XAT740_LOCUS22776</name>
</gene>
<dbReference type="Pfam" id="PF17797">
    <property type="entry name" value="RL"/>
    <property type="match status" value="1"/>
</dbReference>
<dbReference type="InterPro" id="IPR043519">
    <property type="entry name" value="NT_sf"/>
</dbReference>
<evidence type="ECO:0000259" key="2">
    <source>
        <dbReference type="Pfam" id="PF22600"/>
    </source>
</evidence>
<dbReference type="PANTHER" id="PTHR12271">
    <property type="entry name" value="POLY A POLYMERASE CID PAP -RELATED"/>
    <property type="match status" value="1"/>
</dbReference>
<dbReference type="GO" id="GO:0003676">
    <property type="term" value="F:nucleic acid binding"/>
    <property type="evidence" value="ECO:0007669"/>
    <property type="project" value="InterPro"/>
</dbReference>
<dbReference type="GO" id="GO:0031123">
    <property type="term" value="P:RNA 3'-end processing"/>
    <property type="evidence" value="ECO:0007669"/>
    <property type="project" value="TreeGrafter"/>
</dbReference>
<reference evidence="3" key="1">
    <citation type="submission" date="2021-02" db="EMBL/GenBank/DDBJ databases">
        <authorList>
            <person name="Nowell W R."/>
        </authorList>
    </citation>
    <scope>NUCLEOTIDE SEQUENCE</scope>
</reference>
<evidence type="ECO:0000313" key="4">
    <source>
        <dbReference type="EMBL" id="CAF1184735.1"/>
    </source>
</evidence>
<evidence type="ECO:0000313" key="5">
    <source>
        <dbReference type="Proteomes" id="UP000663828"/>
    </source>
</evidence>